<name>A0A8B6BSP9_MYTGA</name>
<dbReference type="InterPro" id="IPR050143">
    <property type="entry name" value="TRIM/RBCC"/>
</dbReference>
<dbReference type="AlphaFoldDB" id="A0A8B6BSP9"/>
<organism evidence="1 2">
    <name type="scientific">Mytilus galloprovincialis</name>
    <name type="common">Mediterranean mussel</name>
    <dbReference type="NCBI Taxonomy" id="29158"/>
    <lineage>
        <taxon>Eukaryota</taxon>
        <taxon>Metazoa</taxon>
        <taxon>Spiralia</taxon>
        <taxon>Lophotrochozoa</taxon>
        <taxon>Mollusca</taxon>
        <taxon>Bivalvia</taxon>
        <taxon>Autobranchia</taxon>
        <taxon>Pteriomorphia</taxon>
        <taxon>Mytilida</taxon>
        <taxon>Mytiloidea</taxon>
        <taxon>Mytilidae</taxon>
        <taxon>Mytilinae</taxon>
        <taxon>Mytilus</taxon>
    </lineage>
</organism>
<evidence type="ECO:0008006" key="3">
    <source>
        <dbReference type="Google" id="ProtNLM"/>
    </source>
</evidence>
<keyword evidence="2" id="KW-1185">Reference proteome</keyword>
<reference evidence="1" key="1">
    <citation type="submission" date="2018-11" db="EMBL/GenBank/DDBJ databases">
        <authorList>
            <person name="Alioto T."/>
            <person name="Alioto T."/>
        </authorList>
    </citation>
    <scope>NUCLEOTIDE SEQUENCE</scope>
</reference>
<dbReference type="Proteomes" id="UP000596742">
    <property type="component" value="Unassembled WGS sequence"/>
</dbReference>
<dbReference type="Gene3D" id="3.30.160.60">
    <property type="entry name" value="Classic Zinc Finger"/>
    <property type="match status" value="1"/>
</dbReference>
<dbReference type="SUPFAM" id="SSF57845">
    <property type="entry name" value="B-box zinc-binding domain"/>
    <property type="match status" value="1"/>
</dbReference>
<evidence type="ECO:0000313" key="2">
    <source>
        <dbReference type="Proteomes" id="UP000596742"/>
    </source>
</evidence>
<evidence type="ECO:0000313" key="1">
    <source>
        <dbReference type="EMBL" id="VDH94639.1"/>
    </source>
</evidence>
<dbReference type="OrthoDB" id="6093862at2759"/>
<proteinExistence type="predicted"/>
<comment type="caution">
    <text evidence="1">The sequence shown here is derived from an EMBL/GenBank/DDBJ whole genome shotgun (WGS) entry which is preliminary data.</text>
</comment>
<dbReference type="EMBL" id="UYJE01000617">
    <property type="protein sequence ID" value="VDH94639.1"/>
    <property type="molecule type" value="Genomic_DNA"/>
</dbReference>
<dbReference type="PANTHER" id="PTHR24103">
    <property type="entry name" value="E3 UBIQUITIN-PROTEIN LIGASE TRIM"/>
    <property type="match status" value="1"/>
</dbReference>
<sequence length="334" mass="38886">MPQRRPYTDGLPSINGKLLLEYNRYQRISKSLGSRSVREKIVREKKLSNDQSATTFGQPCSFHRESLHFYCHTHKEPACIVCATTMHKVCNVVTVTENAAKSHQTCVNLEDIHQTVETVLDNIEKIKTDREENLTKMLLQKNTIEKEMHSMRKKMNEHLDHIEKEIIGELNETFRKHKNETDHLLKNIDHRKQGIRELQNTIVKAKTIETDVEAFLVGKRIEQKISEEEKFVDHFYNDESIKQSDFEFKLSPAINSFFVDIKSFGDIIVRKTPSRVNLIRTAHKVKPPEVGFQLARHVSHIKLRLHEKTYNATGIQDLRPLPHIYGGLQRQTTM</sequence>
<protein>
    <recommendedName>
        <fullName evidence="3">B box-type domain-containing protein</fullName>
    </recommendedName>
</protein>
<accession>A0A8B6BSP9</accession>
<gene>
    <name evidence="1" type="ORF">MGAL_10B056700</name>
</gene>